<dbReference type="HAMAP" id="MF_01147">
    <property type="entry name" value="Lgt"/>
    <property type="match status" value="1"/>
</dbReference>
<dbReference type="EC" id="2.5.1.145" evidence="7"/>
<keyword evidence="3 7" id="KW-0808">Transferase</keyword>
<dbReference type="AlphaFoldDB" id="A0A2A2F5N7"/>
<dbReference type="NCBIfam" id="TIGR00544">
    <property type="entry name" value="lgt"/>
    <property type="match status" value="1"/>
</dbReference>
<dbReference type="GO" id="GO:0005886">
    <property type="term" value="C:plasma membrane"/>
    <property type="evidence" value="ECO:0007669"/>
    <property type="project" value="UniProtKB-SubCell"/>
</dbReference>
<comment type="pathway">
    <text evidence="7">Protein modification; lipoprotein biosynthesis (diacylglyceryl transfer).</text>
</comment>
<organism evidence="8 9">
    <name type="scientific">Halovibrio salipaludis</name>
    <dbReference type="NCBI Taxonomy" id="2032626"/>
    <lineage>
        <taxon>Bacteria</taxon>
        <taxon>Pseudomonadati</taxon>
        <taxon>Pseudomonadota</taxon>
        <taxon>Gammaproteobacteria</taxon>
        <taxon>Oceanospirillales</taxon>
        <taxon>Halomonadaceae</taxon>
        <taxon>Halovibrio</taxon>
    </lineage>
</organism>
<comment type="caution">
    <text evidence="8">The sequence shown here is derived from an EMBL/GenBank/DDBJ whole genome shotgun (WGS) entry which is preliminary data.</text>
</comment>
<dbReference type="PANTHER" id="PTHR30589">
    <property type="entry name" value="PROLIPOPROTEIN DIACYLGLYCERYL TRANSFERASE"/>
    <property type="match status" value="1"/>
</dbReference>
<reference evidence="8 9" key="1">
    <citation type="submission" date="2017-08" db="EMBL/GenBank/DDBJ databases">
        <title>Halovibrio sewagensis sp. nov., isolated from wastewater of high salinity.</title>
        <authorList>
            <person name="Dong X."/>
            <person name="Zhang G."/>
        </authorList>
    </citation>
    <scope>NUCLEOTIDE SEQUENCE [LARGE SCALE GENOMIC DNA]</scope>
    <source>
        <strain evidence="8 9">YL5-2</strain>
    </source>
</reference>
<dbReference type="OrthoDB" id="871140at2"/>
<dbReference type="Proteomes" id="UP000218896">
    <property type="component" value="Unassembled WGS sequence"/>
</dbReference>
<feature type="transmembrane region" description="Helical" evidence="7">
    <location>
        <begin position="120"/>
        <end position="140"/>
    </location>
</feature>
<evidence type="ECO:0000256" key="7">
    <source>
        <dbReference type="HAMAP-Rule" id="MF_01147"/>
    </source>
</evidence>
<keyword evidence="5 7" id="KW-1133">Transmembrane helix</keyword>
<comment type="similarity">
    <text evidence="1 7">Belongs to the Lgt family.</text>
</comment>
<dbReference type="InterPro" id="IPR001640">
    <property type="entry name" value="Lgt"/>
</dbReference>
<feature type="transmembrane region" description="Helical" evidence="7">
    <location>
        <begin position="96"/>
        <end position="113"/>
    </location>
</feature>
<dbReference type="Pfam" id="PF01790">
    <property type="entry name" value="LGT"/>
    <property type="match status" value="1"/>
</dbReference>
<dbReference type="EMBL" id="NSKD01000005">
    <property type="protein sequence ID" value="PAU79922.1"/>
    <property type="molecule type" value="Genomic_DNA"/>
</dbReference>
<keyword evidence="8" id="KW-0449">Lipoprotein</keyword>
<accession>A0A2A2F5N7</accession>
<dbReference type="GO" id="GO:0042158">
    <property type="term" value="P:lipoprotein biosynthetic process"/>
    <property type="evidence" value="ECO:0007669"/>
    <property type="project" value="UniProtKB-UniRule"/>
</dbReference>
<evidence type="ECO:0000256" key="4">
    <source>
        <dbReference type="ARBA" id="ARBA00022692"/>
    </source>
</evidence>
<gene>
    <name evidence="7" type="primary">lgt</name>
    <name evidence="8" type="ORF">CK501_12040</name>
</gene>
<proteinExistence type="inferred from homology"/>
<evidence type="ECO:0000256" key="1">
    <source>
        <dbReference type="ARBA" id="ARBA00007150"/>
    </source>
</evidence>
<keyword evidence="4 7" id="KW-0812">Transmembrane</keyword>
<feature type="transmembrane region" description="Helical" evidence="7">
    <location>
        <begin position="177"/>
        <end position="195"/>
    </location>
</feature>
<keyword evidence="6 7" id="KW-0472">Membrane</keyword>
<feature type="transmembrane region" description="Helical" evidence="7">
    <location>
        <begin position="239"/>
        <end position="259"/>
    </location>
</feature>
<dbReference type="PROSITE" id="PS01311">
    <property type="entry name" value="LGT"/>
    <property type="match status" value="1"/>
</dbReference>
<dbReference type="RefSeq" id="WP_095617991.1">
    <property type="nucleotide sequence ID" value="NZ_NSKD01000005.1"/>
</dbReference>
<keyword evidence="9" id="KW-1185">Reference proteome</keyword>
<evidence type="ECO:0000256" key="5">
    <source>
        <dbReference type="ARBA" id="ARBA00022989"/>
    </source>
</evidence>
<feature type="binding site" evidence="7">
    <location>
        <position position="139"/>
    </location>
    <ligand>
        <name>a 1,2-diacyl-sn-glycero-3-phospho-(1'-sn-glycerol)</name>
        <dbReference type="ChEBI" id="CHEBI:64716"/>
    </ligand>
</feature>
<dbReference type="GO" id="GO:0008961">
    <property type="term" value="F:phosphatidylglycerol-prolipoprotein diacylglyceryl transferase activity"/>
    <property type="evidence" value="ECO:0007669"/>
    <property type="project" value="UniProtKB-UniRule"/>
</dbReference>
<sequence>MLVHPQFDPVAVSLGPLDIHWYGLTYLVAFVGGWALARLRTSRPDSPVNAEQLGDLLFYMALGVILGGRFGYVLFYHFERFLAEPLWLVQIWEGGMSFHGGLIGVLAAMLMFARRIGTGFFNIADFIAPVIPVGLGLGRLGNFINGELWGRPTSPELPWAMVFPQAGDALPRHPSQLYQFALEGVLLFVVLWWFSARPRPRMAVSGLFLAGYGVLRSVAEFYREPDAHLGFVLLDWMTMGQVLSVPMIVAGAILLFLAYRQGRTA</sequence>
<comment type="function">
    <text evidence="7">Catalyzes the transfer of the diacylglyceryl group from phosphatidylglycerol to the sulfhydryl group of the N-terminal cysteine of a prolipoprotein, the first step in the formation of mature lipoproteins.</text>
</comment>
<feature type="transmembrane region" description="Helical" evidence="7">
    <location>
        <begin position="57"/>
        <end position="76"/>
    </location>
</feature>
<evidence type="ECO:0000256" key="6">
    <source>
        <dbReference type="ARBA" id="ARBA00023136"/>
    </source>
</evidence>
<feature type="transmembrane region" description="Helical" evidence="7">
    <location>
        <begin position="20"/>
        <end position="37"/>
    </location>
</feature>
<evidence type="ECO:0000256" key="2">
    <source>
        <dbReference type="ARBA" id="ARBA00022475"/>
    </source>
</evidence>
<protein>
    <recommendedName>
        <fullName evidence="7">Phosphatidylglycerol--prolipoprotein diacylglyceryl transferase</fullName>
        <ecNumber evidence="7">2.5.1.145</ecNumber>
    </recommendedName>
</protein>
<keyword evidence="2 7" id="KW-1003">Cell membrane</keyword>
<name>A0A2A2F5N7_9GAMM</name>
<evidence type="ECO:0000313" key="8">
    <source>
        <dbReference type="EMBL" id="PAU79922.1"/>
    </source>
</evidence>
<comment type="catalytic activity">
    <reaction evidence="7">
        <text>L-cysteinyl-[prolipoprotein] + a 1,2-diacyl-sn-glycero-3-phospho-(1'-sn-glycerol) = an S-1,2-diacyl-sn-glyceryl-L-cysteinyl-[prolipoprotein] + sn-glycerol 1-phosphate + H(+)</text>
        <dbReference type="Rhea" id="RHEA:56712"/>
        <dbReference type="Rhea" id="RHEA-COMP:14679"/>
        <dbReference type="Rhea" id="RHEA-COMP:14680"/>
        <dbReference type="ChEBI" id="CHEBI:15378"/>
        <dbReference type="ChEBI" id="CHEBI:29950"/>
        <dbReference type="ChEBI" id="CHEBI:57685"/>
        <dbReference type="ChEBI" id="CHEBI:64716"/>
        <dbReference type="ChEBI" id="CHEBI:140658"/>
        <dbReference type="EC" id="2.5.1.145"/>
    </reaction>
</comment>
<evidence type="ECO:0000313" key="9">
    <source>
        <dbReference type="Proteomes" id="UP000218896"/>
    </source>
</evidence>
<evidence type="ECO:0000256" key="3">
    <source>
        <dbReference type="ARBA" id="ARBA00022679"/>
    </source>
</evidence>
<comment type="subcellular location">
    <subcellularLocation>
        <location evidence="7">Cell membrane</location>
        <topology evidence="7">Multi-pass membrane protein</topology>
    </subcellularLocation>
</comment>
<feature type="transmembrane region" description="Helical" evidence="7">
    <location>
        <begin position="202"/>
        <end position="219"/>
    </location>
</feature>
<dbReference type="UniPathway" id="UPA00664"/>
<dbReference type="PANTHER" id="PTHR30589:SF0">
    <property type="entry name" value="PHOSPHATIDYLGLYCEROL--PROLIPOPROTEIN DIACYLGLYCERYL TRANSFERASE"/>
    <property type="match status" value="1"/>
</dbReference>